<dbReference type="InterPro" id="IPR039424">
    <property type="entry name" value="SBP_5"/>
</dbReference>
<evidence type="ECO:0000256" key="2">
    <source>
        <dbReference type="SAM" id="SignalP"/>
    </source>
</evidence>
<gene>
    <name evidence="4" type="ORF">GCM10011333_06820</name>
</gene>
<dbReference type="GO" id="GO:1904680">
    <property type="term" value="F:peptide transmembrane transporter activity"/>
    <property type="evidence" value="ECO:0007669"/>
    <property type="project" value="TreeGrafter"/>
</dbReference>
<dbReference type="Gene3D" id="3.10.105.10">
    <property type="entry name" value="Dipeptide-binding Protein, Domain 3"/>
    <property type="match status" value="1"/>
</dbReference>
<dbReference type="InterPro" id="IPR000914">
    <property type="entry name" value="SBP_5_dom"/>
</dbReference>
<dbReference type="AlphaFoldDB" id="A0A8J2TW32"/>
<protein>
    <submittedName>
        <fullName evidence="4">Peptide ABC transporter substrate-binding protein</fullName>
    </submittedName>
</protein>
<proteinExistence type="predicted"/>
<evidence type="ECO:0000259" key="3">
    <source>
        <dbReference type="Pfam" id="PF00496"/>
    </source>
</evidence>
<dbReference type="PANTHER" id="PTHR30290:SF38">
    <property type="entry name" value="D,D-DIPEPTIDE-BINDING PERIPLASMIC PROTEIN DDPA-RELATED"/>
    <property type="match status" value="1"/>
</dbReference>
<reference evidence="4" key="1">
    <citation type="journal article" date="2014" name="Int. J. Syst. Evol. Microbiol.">
        <title>Complete genome sequence of Corynebacterium casei LMG S-19264T (=DSM 44701T), isolated from a smear-ripened cheese.</title>
        <authorList>
            <consortium name="US DOE Joint Genome Institute (JGI-PGF)"/>
            <person name="Walter F."/>
            <person name="Albersmeier A."/>
            <person name="Kalinowski J."/>
            <person name="Ruckert C."/>
        </authorList>
    </citation>
    <scope>NUCLEOTIDE SEQUENCE</scope>
    <source>
        <strain evidence="4">CGMCC 1.12785</strain>
    </source>
</reference>
<dbReference type="InterPro" id="IPR030678">
    <property type="entry name" value="Peptide/Ni-bd"/>
</dbReference>
<dbReference type="Pfam" id="PF00496">
    <property type="entry name" value="SBP_bac_5"/>
    <property type="match status" value="1"/>
</dbReference>
<evidence type="ECO:0000313" key="4">
    <source>
        <dbReference type="EMBL" id="GGA06480.1"/>
    </source>
</evidence>
<dbReference type="GO" id="GO:0043190">
    <property type="term" value="C:ATP-binding cassette (ABC) transporter complex"/>
    <property type="evidence" value="ECO:0007669"/>
    <property type="project" value="InterPro"/>
</dbReference>
<organism evidence="4 5">
    <name type="scientific">Sediminivirga luteola</name>
    <dbReference type="NCBI Taxonomy" id="1774748"/>
    <lineage>
        <taxon>Bacteria</taxon>
        <taxon>Bacillati</taxon>
        <taxon>Actinomycetota</taxon>
        <taxon>Actinomycetes</taxon>
        <taxon>Micrococcales</taxon>
        <taxon>Brevibacteriaceae</taxon>
        <taxon>Sediminivirga</taxon>
    </lineage>
</organism>
<dbReference type="SUPFAM" id="SSF53850">
    <property type="entry name" value="Periplasmic binding protein-like II"/>
    <property type="match status" value="1"/>
</dbReference>
<name>A0A8J2TW32_9MICO</name>
<sequence>MRPRPRALIAAALTAVLISGCAVGTPESQSAEGEITVALGASPVNLDYTSSSGAAIPQALLYNVYESLFKLDANGELQPLLAEDYVISEDRLTYTMYLRQGVTFSDGTPMDARAVKYSLDRLDEWTTAPGGLLSVIESTAIVDDHTVNVHLSAPDNMLLDNLAGPGGTVFKPGTEGELASTAIGTGPYTVESYTPGTTLRMVANDDYWGGEPPAERLTLDYYADMTAQTNALLSGGADVGLALQSPELLSQFEDDPAFVVHEGTTNGEMVMPINMRREPFDDLRVRQALRHAVDGDAVREVAAEGYGAPLNSLVPPTDPWYDDRPDPYPYDPDRARELLAEAGAEDLVIDFKVPSLPVYQTTAQVVASQLRDVGLDVRTETLEFPAVWLAQVFSGHDFDITVINVVEPKDVVQFSNPDFVYGYQNPEADEILNRARTGDPDDYVPLMREYANLVSDDAAAHFLYLTPWLTVSRADIEGVMPNLAGESYDMTQMRRTTDQNTGQDGS</sequence>
<dbReference type="Gene3D" id="3.40.190.10">
    <property type="entry name" value="Periplasmic binding protein-like II"/>
    <property type="match status" value="1"/>
</dbReference>
<reference evidence="4" key="2">
    <citation type="submission" date="2020-09" db="EMBL/GenBank/DDBJ databases">
        <authorList>
            <person name="Sun Q."/>
            <person name="Zhou Y."/>
        </authorList>
    </citation>
    <scope>NUCLEOTIDE SEQUENCE</scope>
    <source>
        <strain evidence="4">CGMCC 1.12785</strain>
    </source>
</reference>
<feature type="chain" id="PRO_5038820794" evidence="2">
    <location>
        <begin position="25"/>
        <end position="506"/>
    </location>
</feature>
<feature type="signal peptide" evidence="2">
    <location>
        <begin position="1"/>
        <end position="24"/>
    </location>
</feature>
<dbReference type="Proteomes" id="UP000616114">
    <property type="component" value="Unassembled WGS sequence"/>
</dbReference>
<dbReference type="PANTHER" id="PTHR30290">
    <property type="entry name" value="PERIPLASMIC BINDING COMPONENT OF ABC TRANSPORTER"/>
    <property type="match status" value="1"/>
</dbReference>
<keyword evidence="5" id="KW-1185">Reference proteome</keyword>
<comment type="caution">
    <text evidence="4">The sequence shown here is derived from an EMBL/GenBank/DDBJ whole genome shotgun (WGS) entry which is preliminary data.</text>
</comment>
<dbReference type="EMBL" id="BMFY01000002">
    <property type="protein sequence ID" value="GGA06480.1"/>
    <property type="molecule type" value="Genomic_DNA"/>
</dbReference>
<evidence type="ECO:0000313" key="5">
    <source>
        <dbReference type="Proteomes" id="UP000616114"/>
    </source>
</evidence>
<dbReference type="PIRSF" id="PIRSF002741">
    <property type="entry name" value="MppA"/>
    <property type="match status" value="1"/>
</dbReference>
<dbReference type="PROSITE" id="PS51257">
    <property type="entry name" value="PROKAR_LIPOPROTEIN"/>
    <property type="match status" value="1"/>
</dbReference>
<feature type="domain" description="Solute-binding protein family 5" evidence="3">
    <location>
        <begin position="76"/>
        <end position="404"/>
    </location>
</feature>
<dbReference type="RefSeq" id="WP_188549500.1">
    <property type="nucleotide sequence ID" value="NZ_BMFY01000002.1"/>
</dbReference>
<dbReference type="GO" id="GO:0042597">
    <property type="term" value="C:periplasmic space"/>
    <property type="evidence" value="ECO:0007669"/>
    <property type="project" value="UniProtKB-ARBA"/>
</dbReference>
<keyword evidence="1 2" id="KW-0732">Signal</keyword>
<evidence type="ECO:0000256" key="1">
    <source>
        <dbReference type="ARBA" id="ARBA00022729"/>
    </source>
</evidence>
<dbReference type="GO" id="GO:0015833">
    <property type="term" value="P:peptide transport"/>
    <property type="evidence" value="ECO:0007669"/>
    <property type="project" value="TreeGrafter"/>
</dbReference>
<accession>A0A8J2TW32</accession>